<reference evidence="4" key="1">
    <citation type="submission" date="2023-04" db="EMBL/GenBank/DDBJ databases">
        <title>Comparative genomic analysis of Cohnella hashimotonis sp. nov., isolated from the International Space Station.</title>
        <authorList>
            <person name="Venkateswaran K."/>
            <person name="Simpson A."/>
        </authorList>
    </citation>
    <scope>NUCLEOTIDE SEQUENCE</scope>
    <source>
        <strain evidence="4">F6_2S_P_1</strain>
    </source>
</reference>
<organism evidence="4 5">
    <name type="scientific">Cohnella hashimotonis</name>
    <dbReference type="NCBI Taxonomy" id="2826895"/>
    <lineage>
        <taxon>Bacteria</taxon>
        <taxon>Bacillati</taxon>
        <taxon>Bacillota</taxon>
        <taxon>Bacilli</taxon>
        <taxon>Bacillales</taxon>
        <taxon>Paenibacillaceae</taxon>
        <taxon>Cohnella</taxon>
    </lineage>
</organism>
<proteinExistence type="predicted"/>
<keyword evidence="4" id="KW-0378">Hydrolase</keyword>
<evidence type="ECO:0000259" key="3">
    <source>
        <dbReference type="PROSITE" id="PS51832"/>
    </source>
</evidence>
<comment type="caution">
    <text evidence="4">The sequence shown here is derived from an EMBL/GenBank/DDBJ whole genome shotgun (WGS) entry which is preliminary data.</text>
</comment>
<dbReference type="Gene3D" id="1.10.3210.10">
    <property type="entry name" value="Hypothetical protein af1432"/>
    <property type="match status" value="1"/>
</dbReference>
<keyword evidence="2" id="KW-0472">Membrane</keyword>
<feature type="compositionally biased region" description="Polar residues" evidence="1">
    <location>
        <begin position="72"/>
        <end position="85"/>
    </location>
</feature>
<dbReference type="EMBL" id="JAGRPV010000001">
    <property type="protein sequence ID" value="MDI4646552.1"/>
    <property type="molecule type" value="Genomic_DNA"/>
</dbReference>
<dbReference type="InterPro" id="IPR003607">
    <property type="entry name" value="HD/PDEase_dom"/>
</dbReference>
<dbReference type="CDD" id="cd00077">
    <property type="entry name" value="HDc"/>
    <property type="match status" value="1"/>
</dbReference>
<feature type="transmembrane region" description="Helical" evidence="2">
    <location>
        <begin position="12"/>
        <end position="32"/>
    </location>
</feature>
<dbReference type="GO" id="GO:0016787">
    <property type="term" value="F:hydrolase activity"/>
    <property type="evidence" value="ECO:0007669"/>
    <property type="project" value="UniProtKB-KW"/>
</dbReference>
<feature type="domain" description="HD-GYP" evidence="3">
    <location>
        <begin position="232"/>
        <end position="427"/>
    </location>
</feature>
<keyword evidence="2" id="KW-0812">Transmembrane</keyword>
<dbReference type="InterPro" id="IPR052020">
    <property type="entry name" value="Cyclic_di-GMP/3'3'-cGAMP_PDE"/>
</dbReference>
<dbReference type="Proteomes" id="UP001161691">
    <property type="component" value="Unassembled WGS sequence"/>
</dbReference>
<dbReference type="EC" id="3.1.4.-" evidence="4"/>
<evidence type="ECO:0000313" key="5">
    <source>
        <dbReference type="Proteomes" id="UP001161691"/>
    </source>
</evidence>
<evidence type="ECO:0000256" key="2">
    <source>
        <dbReference type="SAM" id="Phobius"/>
    </source>
</evidence>
<dbReference type="Pfam" id="PF13487">
    <property type="entry name" value="HD_5"/>
    <property type="match status" value="1"/>
</dbReference>
<evidence type="ECO:0000313" key="4">
    <source>
        <dbReference type="EMBL" id="MDI4646552.1"/>
    </source>
</evidence>
<name>A0ABT6TIA1_9BACL</name>
<feature type="region of interest" description="Disordered" evidence="1">
    <location>
        <begin position="66"/>
        <end position="85"/>
    </location>
</feature>
<dbReference type="PROSITE" id="PS51832">
    <property type="entry name" value="HD_GYP"/>
    <property type="match status" value="1"/>
</dbReference>
<keyword evidence="2" id="KW-1133">Transmembrane helix</keyword>
<dbReference type="PANTHER" id="PTHR45228:SF4">
    <property type="entry name" value="LIPOPROTEIN"/>
    <property type="match status" value="1"/>
</dbReference>
<dbReference type="PANTHER" id="PTHR45228">
    <property type="entry name" value="CYCLIC DI-GMP PHOSPHODIESTERASE TM_0186-RELATED"/>
    <property type="match status" value="1"/>
</dbReference>
<dbReference type="InterPro" id="IPR006675">
    <property type="entry name" value="HDIG_dom"/>
</dbReference>
<gene>
    <name evidence="4" type="ORF">KB449_16365</name>
</gene>
<protein>
    <submittedName>
        <fullName evidence="4">HD-GYP domain-containing protein</fullName>
        <ecNumber evidence="4">3.1.4.-</ecNumber>
    </submittedName>
</protein>
<dbReference type="RefSeq" id="WP_282909391.1">
    <property type="nucleotide sequence ID" value="NZ_JAGRPV010000001.1"/>
</dbReference>
<sequence length="443" mass="49577">MMSNPYRSFTTMLTAFVVIFGVLLSAVSYWFISHELIGETSGLTRDAVEEYISGLPDAEMLFKKPPSDKTVAGQTDASQVETNSRANEEELTANIHAAFDPYGIRQIRFMGQGAQVWFSYSPANIGLALTGHDRVRFDRVMDEGSMLTAKKTTVLNLWIPIRSAEGTLIGVAEVSKDWSAQSAKIFKISLTIVLLVAAGMTILFFSLRHIFLRSSRVIESQNKELSDMLDRVHRTYDESLQAMSSALDSRDNETQGHSLRVTAYAWLLGKQMGIEGEELEMLYRGALLHDVGKIGIPDAILRKEGPLDEMEWAIMRTHVNMGVRMLAHIEFLGPALDVVRYHHERWDGLGYPDGLSGEQIPICARIFAVCDTYDAITSDRPYRASKSHETALAELSRFAGSQFCPAVVEAFMKLPPDTLQRVREMSQQDIQFLSLDELLPKVV</sequence>
<dbReference type="InterPro" id="IPR037522">
    <property type="entry name" value="HD_GYP_dom"/>
</dbReference>
<evidence type="ECO:0000256" key="1">
    <source>
        <dbReference type="SAM" id="MobiDB-lite"/>
    </source>
</evidence>
<feature type="transmembrane region" description="Helical" evidence="2">
    <location>
        <begin position="185"/>
        <end position="207"/>
    </location>
</feature>
<dbReference type="NCBIfam" id="TIGR00277">
    <property type="entry name" value="HDIG"/>
    <property type="match status" value="1"/>
</dbReference>
<accession>A0ABT6TIA1</accession>
<dbReference type="SUPFAM" id="SSF109604">
    <property type="entry name" value="HD-domain/PDEase-like"/>
    <property type="match status" value="1"/>
</dbReference>
<dbReference type="SMART" id="SM00471">
    <property type="entry name" value="HDc"/>
    <property type="match status" value="1"/>
</dbReference>
<keyword evidence="5" id="KW-1185">Reference proteome</keyword>